<comment type="catalytic activity">
    <reaction evidence="6">
        <text>a sn-glycero-3-phosphodiester + H2O = an alcohol + sn-glycerol 3-phosphate + H(+)</text>
        <dbReference type="Rhea" id="RHEA:12969"/>
        <dbReference type="ChEBI" id="CHEBI:15377"/>
        <dbReference type="ChEBI" id="CHEBI:15378"/>
        <dbReference type="ChEBI" id="CHEBI:30879"/>
        <dbReference type="ChEBI" id="CHEBI:57597"/>
        <dbReference type="ChEBI" id="CHEBI:83408"/>
        <dbReference type="EC" id="3.1.4.46"/>
    </reaction>
</comment>
<dbReference type="EC" id="3.1.4.46" evidence="2"/>
<protein>
    <recommendedName>
        <fullName evidence="2">glycerophosphodiester phosphodiesterase</fullName>
        <ecNumber evidence="2">3.1.4.46</ecNumber>
    </recommendedName>
</protein>
<dbReference type="PROSITE" id="PS51704">
    <property type="entry name" value="GP_PDE"/>
    <property type="match status" value="1"/>
</dbReference>
<dbReference type="Pfam" id="PF03009">
    <property type="entry name" value="GDPD"/>
    <property type="match status" value="1"/>
</dbReference>
<reference evidence="9 10" key="1">
    <citation type="submission" date="2023-11" db="EMBL/GenBank/DDBJ databases">
        <title>An acidophilic fungus is an integral part of prey digestion in a carnivorous sundew plant.</title>
        <authorList>
            <person name="Tsai I.J."/>
        </authorList>
    </citation>
    <scope>NUCLEOTIDE SEQUENCE [LARGE SCALE GENOMIC DNA]</scope>
    <source>
        <strain evidence="9">169a</strain>
    </source>
</reference>
<evidence type="ECO:0000256" key="4">
    <source>
        <dbReference type="ARBA" id="ARBA00022798"/>
    </source>
</evidence>
<dbReference type="GO" id="GO:0008889">
    <property type="term" value="F:glycerophosphodiester phosphodiesterase activity"/>
    <property type="evidence" value="ECO:0007669"/>
    <property type="project" value="UniProtKB-EC"/>
</dbReference>
<evidence type="ECO:0000256" key="6">
    <source>
        <dbReference type="ARBA" id="ARBA00047512"/>
    </source>
</evidence>
<dbReference type="EMBL" id="CP138582">
    <property type="protein sequence ID" value="WPG99375.1"/>
    <property type="molecule type" value="Genomic_DNA"/>
</dbReference>
<keyword evidence="10" id="KW-1185">Reference proteome</keyword>
<dbReference type="InterPro" id="IPR030395">
    <property type="entry name" value="GP_PDE_dom"/>
</dbReference>
<evidence type="ECO:0000256" key="2">
    <source>
        <dbReference type="ARBA" id="ARBA00012247"/>
    </source>
</evidence>
<evidence type="ECO:0000256" key="1">
    <source>
        <dbReference type="ARBA" id="ARBA00007277"/>
    </source>
</evidence>
<dbReference type="Gene3D" id="3.20.20.190">
    <property type="entry name" value="Phosphatidylinositol (PI) phosphodiesterase"/>
    <property type="match status" value="1"/>
</dbReference>
<dbReference type="InterPro" id="IPR017946">
    <property type="entry name" value="PLC-like_Pdiesterase_TIM-brl"/>
</dbReference>
<evidence type="ECO:0000256" key="3">
    <source>
        <dbReference type="ARBA" id="ARBA00022729"/>
    </source>
</evidence>
<feature type="domain" description="GP-PDE" evidence="8">
    <location>
        <begin position="113"/>
        <end position="304"/>
    </location>
</feature>
<keyword evidence="3" id="KW-0732">Signal</keyword>
<dbReference type="PANTHER" id="PTHR43620:SF7">
    <property type="entry name" value="GLYCEROPHOSPHODIESTER PHOSPHODIESTERASE GDPD5-RELATED"/>
    <property type="match status" value="1"/>
</dbReference>
<evidence type="ECO:0000259" key="8">
    <source>
        <dbReference type="PROSITE" id="PS51704"/>
    </source>
</evidence>
<dbReference type="PANTHER" id="PTHR43620">
    <property type="entry name" value="GLYCEROPHOSPHORYL DIESTER PHOSPHODIESTERASE"/>
    <property type="match status" value="1"/>
</dbReference>
<organism evidence="9 10">
    <name type="scientific">Acrodontium crateriforme</name>
    <dbReference type="NCBI Taxonomy" id="150365"/>
    <lineage>
        <taxon>Eukaryota</taxon>
        <taxon>Fungi</taxon>
        <taxon>Dikarya</taxon>
        <taxon>Ascomycota</taxon>
        <taxon>Pezizomycotina</taxon>
        <taxon>Dothideomycetes</taxon>
        <taxon>Dothideomycetidae</taxon>
        <taxon>Mycosphaerellales</taxon>
        <taxon>Teratosphaeriaceae</taxon>
        <taxon>Acrodontium</taxon>
    </lineage>
</organism>
<keyword evidence="7" id="KW-1133">Transmembrane helix</keyword>
<keyword evidence="4" id="KW-0319">Glycerol metabolism</keyword>
<gene>
    <name evidence="9" type="ORF">R9X50_00218900</name>
</gene>
<dbReference type="GO" id="GO:0006071">
    <property type="term" value="P:glycerol metabolic process"/>
    <property type="evidence" value="ECO:0007669"/>
    <property type="project" value="UniProtKB-KW"/>
</dbReference>
<evidence type="ECO:0000313" key="9">
    <source>
        <dbReference type="EMBL" id="WPG99375.1"/>
    </source>
</evidence>
<evidence type="ECO:0000256" key="7">
    <source>
        <dbReference type="SAM" id="Phobius"/>
    </source>
</evidence>
<evidence type="ECO:0000313" key="10">
    <source>
        <dbReference type="Proteomes" id="UP001303373"/>
    </source>
</evidence>
<accession>A0AAQ3R3A9</accession>
<evidence type="ECO:0000256" key="5">
    <source>
        <dbReference type="ARBA" id="ARBA00022801"/>
    </source>
</evidence>
<dbReference type="Proteomes" id="UP001303373">
    <property type="component" value="Chromosome 3"/>
</dbReference>
<dbReference type="SUPFAM" id="SSF51695">
    <property type="entry name" value="PLC-like phosphodiesterases"/>
    <property type="match status" value="1"/>
</dbReference>
<keyword evidence="5" id="KW-0378">Hydrolase</keyword>
<name>A0AAQ3R3A9_9PEZI</name>
<proteinExistence type="inferred from homology"/>
<keyword evidence="7" id="KW-0812">Transmembrane</keyword>
<comment type="similarity">
    <text evidence="1">Belongs to the glycerophosphoryl diester phosphodiesterase family.</text>
</comment>
<dbReference type="GO" id="GO:0006629">
    <property type="term" value="P:lipid metabolic process"/>
    <property type="evidence" value="ECO:0007669"/>
    <property type="project" value="InterPro"/>
</dbReference>
<keyword evidence="7" id="KW-0472">Membrane</keyword>
<sequence length="304" mass="34035">MSSICLQELNGFRLMVGRNFFSFHSLYLLGIHFFTTSLLFLVAVSELVTAAPAPWDGDWWGISHRGSSGQQPQQKSINVQLGPRPYYLIDNMKDSPLKKKLESCSEGPFKTSSRAISHGGAPLMFPEHSRQGYMAAARMGAGTIECDVSFASDRELVCRHSNCDLHYTTNILAHPDLAAKCTQPFNPYDPKIGTPASAKFWTSDITLVEFKSLCAEMEATTFNALNTSQSTSWMGRMGETPDWRTNMYAYECAEVVSLKDQIKLVESYNLNFTAEAKTPPQVPMPFQGNYTQQDFAQKNLRHVQ</sequence>
<dbReference type="AlphaFoldDB" id="A0AAQ3R3A9"/>
<feature type="transmembrane region" description="Helical" evidence="7">
    <location>
        <begin position="21"/>
        <end position="44"/>
    </location>
</feature>